<dbReference type="InterPro" id="IPR042265">
    <property type="entry name" value="DPH1/DPH2_3"/>
</dbReference>
<dbReference type="SFLD" id="SFLDS00032">
    <property type="entry name" value="Radical_SAM_3-amino-3-carboxyp"/>
    <property type="match status" value="1"/>
</dbReference>
<dbReference type="GO" id="GO:0017183">
    <property type="term" value="P:protein histidyl modification to diphthamide"/>
    <property type="evidence" value="ECO:0007669"/>
    <property type="project" value="InterPro"/>
</dbReference>
<organism evidence="1 2">
    <name type="scientific">Bemisia tabaci</name>
    <name type="common">Sweetpotato whitefly</name>
    <name type="synonym">Aleurodes tabaci</name>
    <dbReference type="NCBI Taxonomy" id="7038"/>
    <lineage>
        <taxon>Eukaryota</taxon>
        <taxon>Metazoa</taxon>
        <taxon>Ecdysozoa</taxon>
        <taxon>Arthropoda</taxon>
        <taxon>Hexapoda</taxon>
        <taxon>Insecta</taxon>
        <taxon>Pterygota</taxon>
        <taxon>Neoptera</taxon>
        <taxon>Paraneoptera</taxon>
        <taxon>Hemiptera</taxon>
        <taxon>Sternorrhyncha</taxon>
        <taxon>Aleyrodoidea</taxon>
        <taxon>Aleyrodidae</taxon>
        <taxon>Aleyrodinae</taxon>
        <taxon>Bemisia</taxon>
    </lineage>
</organism>
<dbReference type="FunFam" id="3.40.50.11860:FF:000002">
    <property type="entry name" value="2-(3-amino-3-carboxypropyl)histidine synthase subunit 1"/>
    <property type="match status" value="1"/>
</dbReference>
<evidence type="ECO:0000313" key="1">
    <source>
        <dbReference type="EMBL" id="CAH0382972.1"/>
    </source>
</evidence>
<reference evidence="1" key="1">
    <citation type="submission" date="2021-12" db="EMBL/GenBank/DDBJ databases">
        <authorList>
            <person name="King R."/>
        </authorList>
    </citation>
    <scope>NUCLEOTIDE SEQUENCE</scope>
</reference>
<gene>
    <name evidence="1" type="ORF">BEMITA_LOCUS2460</name>
</gene>
<dbReference type="NCBIfam" id="TIGR00322">
    <property type="entry name" value="diphth2_R"/>
    <property type="match status" value="1"/>
</dbReference>
<dbReference type="PANTHER" id="PTHR10762:SF1">
    <property type="entry name" value="2-(3-AMINO-3-CARBOXYPROPYL)HISTIDINE SYNTHASE SUBUNIT 1"/>
    <property type="match status" value="1"/>
</dbReference>
<protein>
    <recommendedName>
        <fullName evidence="3">Diphthamide biosynthesis protein 1</fullName>
    </recommendedName>
</protein>
<keyword evidence="2" id="KW-1185">Reference proteome</keyword>
<dbReference type="AlphaFoldDB" id="A0A9P0A4E5"/>
<dbReference type="Proteomes" id="UP001152759">
    <property type="component" value="Chromosome 10"/>
</dbReference>
<dbReference type="GO" id="GO:0090560">
    <property type="term" value="F:2-(3-amino-3-carboxypropyl)histidine synthase activity"/>
    <property type="evidence" value="ECO:0007669"/>
    <property type="project" value="InterPro"/>
</dbReference>
<accession>A0A9P0A4E5</accession>
<proteinExistence type="predicted"/>
<evidence type="ECO:0008006" key="3">
    <source>
        <dbReference type="Google" id="ProtNLM"/>
    </source>
</evidence>
<evidence type="ECO:0000313" key="2">
    <source>
        <dbReference type="Proteomes" id="UP001152759"/>
    </source>
</evidence>
<dbReference type="EMBL" id="OU963871">
    <property type="protein sequence ID" value="CAH0382972.1"/>
    <property type="molecule type" value="Genomic_DNA"/>
</dbReference>
<dbReference type="InterPro" id="IPR016435">
    <property type="entry name" value="DPH1/DPH2"/>
</dbReference>
<sequence>MISNPKLKAYRYDPYEKKFTEEFYDHTVMRETRHAAIAKSKDVSRFGLILGTLGHQGSPKVMENLLEKLSKHGKEVALILLSEIFPSKLKLMEQSVDAWIQIGCPRLSIDWGSAFSRPLLSPYESAVALGESEWRCSPESNNSYPMDFYASCSLGDWTPNHKEKSSKDDCCGSCNKTL</sequence>
<dbReference type="Pfam" id="PF01866">
    <property type="entry name" value="Diphthamide_syn"/>
    <property type="match status" value="1"/>
</dbReference>
<name>A0A9P0A4E5_BEMTA</name>
<dbReference type="Gene3D" id="3.40.50.11860">
    <property type="entry name" value="Diphthamide synthesis DPH1/DPH2 domain 3"/>
    <property type="match status" value="1"/>
</dbReference>
<dbReference type="PANTHER" id="PTHR10762">
    <property type="entry name" value="DIPHTHAMIDE BIOSYNTHESIS PROTEIN"/>
    <property type="match status" value="1"/>
</dbReference>